<dbReference type="EMBL" id="CAADRA010000124">
    <property type="protein sequence ID" value="VFT78723.1"/>
    <property type="molecule type" value="Genomic_DNA"/>
</dbReference>
<evidence type="ECO:0000313" key="2">
    <source>
        <dbReference type="EMBL" id="KAF0718752.1"/>
    </source>
</evidence>
<reference evidence="2" key="2">
    <citation type="submission" date="2019-06" db="EMBL/GenBank/DDBJ databases">
        <title>Genomics analysis of Aphanomyces spp. identifies a new class of oomycete effector associated with host adaptation.</title>
        <authorList>
            <person name="Gaulin E."/>
        </authorList>
    </citation>
    <scope>NUCLEOTIDE SEQUENCE</scope>
    <source>
        <strain evidence="2">CBS 578.67</strain>
    </source>
</reference>
<protein>
    <submittedName>
        <fullName evidence="3">Aste57867_1507 protein</fullName>
    </submittedName>
</protein>
<reference evidence="3 4" key="1">
    <citation type="submission" date="2019-03" db="EMBL/GenBank/DDBJ databases">
        <authorList>
            <person name="Gaulin E."/>
            <person name="Dumas B."/>
        </authorList>
    </citation>
    <scope>NUCLEOTIDE SEQUENCE [LARGE SCALE GENOMIC DNA]</scope>
    <source>
        <strain evidence="3">CBS 568.67</strain>
    </source>
</reference>
<feature type="compositionally biased region" description="Polar residues" evidence="1">
    <location>
        <begin position="247"/>
        <end position="256"/>
    </location>
</feature>
<dbReference type="Proteomes" id="UP000332933">
    <property type="component" value="Unassembled WGS sequence"/>
</dbReference>
<dbReference type="AlphaFoldDB" id="A0A485K5U0"/>
<keyword evidence="4" id="KW-1185">Reference proteome</keyword>
<sequence>MSSLTKQGRCIPSQMSSQDLTETGAPSDGDCVQYPWTLIIAPDSSKDDQSLSSLEAVNPRNGGVQGSISPRSSDIPLRGVSEDGGSIPGVDAGQVGSLQKSSLGDERSVNLGTPDGRGGLAPVSLVNIEAGHAVTNRANVSAEPPRTGEEEEQKVDSDSGGVVGRDVSFGDDGSNKDRLLSGQQQDSASKDSSETPNDSASAEASKKNGSGGDQGSKKYNSKRSPSKKDNSKGQGSKNDVPKGSESKPASQNTQGL</sequence>
<dbReference type="OrthoDB" id="10649064at2759"/>
<evidence type="ECO:0000313" key="3">
    <source>
        <dbReference type="EMBL" id="VFT78723.1"/>
    </source>
</evidence>
<evidence type="ECO:0000256" key="1">
    <source>
        <dbReference type="SAM" id="MobiDB-lite"/>
    </source>
</evidence>
<organism evidence="3 4">
    <name type="scientific">Aphanomyces stellatus</name>
    <dbReference type="NCBI Taxonomy" id="120398"/>
    <lineage>
        <taxon>Eukaryota</taxon>
        <taxon>Sar</taxon>
        <taxon>Stramenopiles</taxon>
        <taxon>Oomycota</taxon>
        <taxon>Saprolegniomycetes</taxon>
        <taxon>Saprolegniales</taxon>
        <taxon>Verrucalvaceae</taxon>
        <taxon>Aphanomyces</taxon>
    </lineage>
</organism>
<accession>A0A485K5U0</accession>
<feature type="region of interest" description="Disordered" evidence="1">
    <location>
        <begin position="1"/>
        <end position="256"/>
    </location>
</feature>
<dbReference type="EMBL" id="VJMH01000124">
    <property type="protein sequence ID" value="KAF0718752.1"/>
    <property type="molecule type" value="Genomic_DNA"/>
</dbReference>
<gene>
    <name evidence="3" type="primary">Aste57867_1507</name>
    <name evidence="2" type="ORF">As57867_001506</name>
    <name evidence="3" type="ORF">ASTE57867_1507</name>
</gene>
<proteinExistence type="predicted"/>
<name>A0A485K5U0_9STRA</name>
<evidence type="ECO:0000313" key="4">
    <source>
        <dbReference type="Proteomes" id="UP000332933"/>
    </source>
</evidence>